<dbReference type="InterPro" id="IPR036188">
    <property type="entry name" value="FAD/NAD-bd_sf"/>
</dbReference>
<name>A0A178DFU9_9EURO</name>
<evidence type="ECO:0000256" key="3">
    <source>
        <dbReference type="ARBA" id="ARBA00022857"/>
    </source>
</evidence>
<dbReference type="OrthoDB" id="66881at2759"/>
<dbReference type="RefSeq" id="XP_022504947.1">
    <property type="nucleotide sequence ID" value="XM_022639156.1"/>
</dbReference>
<dbReference type="SUPFAM" id="SSF51905">
    <property type="entry name" value="FAD/NAD(P)-binding domain"/>
    <property type="match status" value="2"/>
</dbReference>
<keyword evidence="2" id="KW-0274">FAD</keyword>
<comment type="caution">
    <text evidence="5">The sequence shown here is derived from an EMBL/GenBank/DDBJ whole genome shotgun (WGS) entry which is preliminary data.</text>
</comment>
<dbReference type="PANTHER" id="PTHR43098:SF5">
    <property type="entry name" value="DUAL-FUNCTIONAL MONOOXYGENASE_METHYLTRANSFERASE PSOF"/>
    <property type="match status" value="1"/>
</dbReference>
<proteinExistence type="predicted"/>
<dbReference type="PANTHER" id="PTHR43098">
    <property type="entry name" value="L-ORNITHINE N(5)-MONOOXYGENASE-RELATED"/>
    <property type="match status" value="1"/>
</dbReference>
<evidence type="ECO:0000313" key="6">
    <source>
        <dbReference type="Proteomes" id="UP000185904"/>
    </source>
</evidence>
<evidence type="ECO:0000256" key="1">
    <source>
        <dbReference type="ARBA" id="ARBA00022630"/>
    </source>
</evidence>
<keyword evidence="1" id="KW-0285">Flavoprotein</keyword>
<keyword evidence="3" id="KW-0521">NADP</keyword>
<dbReference type="Proteomes" id="UP000185904">
    <property type="component" value="Unassembled WGS sequence"/>
</dbReference>
<sequence length="564" mass="63629">MGSISPEHDFEVLVIGAGISGIYMLYKLRELNISARVLEAGGGVGGTWYWNRYPGARFDSESWTYGYSFSKDVLKEWDWKEHFAPQAETESYLNFVVDKFKLRDGIQFQSRVRSAHYDQARNQWKVTTDSGEVFNAHFLVTAIGALTNPVLPRIPGIPNFKGAWSHTGLWPKEGIDYAGKRVAVIGTGATGIQTIQEVAKSAGSLTVFQRRPNWCSPLGNRKIDAEEMESIRARYDEIFSICKTTPGCFIHQFDSRSVFDVSPEEREAFWEKNYHEPGFGLWMGNFRDVYTDKKANALLSEFVAKKIRQRVKDPKVADKLIPKDHGFGTRRVPLETRYLEVYNQENVELVDLNEEPIEQITEKGIQTSKQEREFDVIIYGKAIARHWIAFSEFGGLLLIVCFLNIATGFDPVTGSFNAIDIVGVDGQRLKELWAPGPKTQLGFLVSGFPNMLMAMGPHSALGNFPRSIEYSVEWIADLLGYARDHGVSVIEATEQGQKAWTEHVRTCSDGLLVNDVDSWITGVNSNVDGKKTRTLVIYNGSAVDYRARCDEVARERYKELSLKP</sequence>
<dbReference type="EMBL" id="LVCJ01000003">
    <property type="protein sequence ID" value="OAL39935.1"/>
    <property type="molecule type" value="Genomic_DNA"/>
</dbReference>
<dbReference type="Pfam" id="PF13738">
    <property type="entry name" value="Pyr_redox_3"/>
    <property type="match status" value="1"/>
</dbReference>
<evidence type="ECO:0000313" key="5">
    <source>
        <dbReference type="EMBL" id="OAL39935.1"/>
    </source>
</evidence>
<organism evidence="5 6">
    <name type="scientific">Fonsecaea nubica</name>
    <dbReference type="NCBI Taxonomy" id="856822"/>
    <lineage>
        <taxon>Eukaryota</taxon>
        <taxon>Fungi</taxon>
        <taxon>Dikarya</taxon>
        <taxon>Ascomycota</taxon>
        <taxon>Pezizomycotina</taxon>
        <taxon>Eurotiomycetes</taxon>
        <taxon>Chaetothyriomycetidae</taxon>
        <taxon>Chaetothyriales</taxon>
        <taxon>Herpotrichiellaceae</taxon>
        <taxon>Fonsecaea</taxon>
    </lineage>
</organism>
<protein>
    <recommendedName>
        <fullName evidence="7">FAD/NAD(P)-binding domain-containing protein</fullName>
    </recommendedName>
</protein>
<accession>A0A178DFU9</accession>
<dbReference type="GO" id="GO:0016491">
    <property type="term" value="F:oxidoreductase activity"/>
    <property type="evidence" value="ECO:0007669"/>
    <property type="project" value="UniProtKB-KW"/>
</dbReference>
<evidence type="ECO:0008006" key="7">
    <source>
        <dbReference type="Google" id="ProtNLM"/>
    </source>
</evidence>
<dbReference type="InterPro" id="IPR050775">
    <property type="entry name" value="FAD-binding_Monooxygenases"/>
</dbReference>
<evidence type="ECO:0000256" key="2">
    <source>
        <dbReference type="ARBA" id="ARBA00022827"/>
    </source>
</evidence>
<dbReference type="AlphaFoldDB" id="A0A178DFU9"/>
<reference evidence="5 6" key="1">
    <citation type="submission" date="2016-03" db="EMBL/GenBank/DDBJ databases">
        <title>The draft genome sequence of Fonsecaea nubica causative agent of cutaneous subcutaneous infection in human host.</title>
        <authorList>
            <person name="Costa F."/>
            <person name="Sybren D.H."/>
            <person name="Raittz R.T."/>
            <person name="Weiss V.A."/>
            <person name="Leao A.C."/>
            <person name="Gomes R."/>
            <person name="De Souza E.M."/>
            <person name="Pedrosa F.O."/>
            <person name="Steffens M.B."/>
            <person name="Bombassaro A."/>
            <person name="Tadra-Sfeir M.Z."/>
            <person name="Moreno L.F."/>
            <person name="Najafzadeh M.J."/>
            <person name="Felipe M.S."/>
            <person name="Teixeira M."/>
            <person name="Sun J."/>
            <person name="Xi L."/>
            <person name="Castro M.A."/>
            <person name="Vicente V.A."/>
        </authorList>
    </citation>
    <scope>NUCLEOTIDE SEQUENCE [LARGE SCALE GENOMIC DNA]</scope>
    <source>
        <strain evidence="5 6">CBS 269.64</strain>
    </source>
</reference>
<evidence type="ECO:0000256" key="4">
    <source>
        <dbReference type="ARBA" id="ARBA00023002"/>
    </source>
</evidence>
<keyword evidence="6" id="KW-1185">Reference proteome</keyword>
<dbReference type="GeneID" id="34584274"/>
<dbReference type="Gene3D" id="3.50.50.60">
    <property type="entry name" value="FAD/NAD(P)-binding domain"/>
    <property type="match status" value="2"/>
</dbReference>
<keyword evidence="4" id="KW-0560">Oxidoreductase</keyword>
<gene>
    <name evidence="5" type="ORF">AYO20_00848</name>
</gene>